<comment type="caution">
    <text evidence="3">The sequence shown here is derived from an EMBL/GenBank/DDBJ whole genome shotgun (WGS) entry which is preliminary data.</text>
</comment>
<dbReference type="EMBL" id="BDQV01001449">
    <property type="protein sequence ID" value="GAY33065.1"/>
    <property type="molecule type" value="Genomic_DNA"/>
</dbReference>
<dbReference type="PANTHER" id="PTHR47186:SF41">
    <property type="entry name" value="OS12G0131701 PROTEIN"/>
    <property type="match status" value="1"/>
</dbReference>
<organism evidence="3 4">
    <name type="scientific">Citrus unshiu</name>
    <name type="common">Satsuma mandarin</name>
    <name type="synonym">Citrus nobilis var. unshiu</name>
    <dbReference type="NCBI Taxonomy" id="55188"/>
    <lineage>
        <taxon>Eukaryota</taxon>
        <taxon>Viridiplantae</taxon>
        <taxon>Streptophyta</taxon>
        <taxon>Embryophyta</taxon>
        <taxon>Tracheophyta</taxon>
        <taxon>Spermatophyta</taxon>
        <taxon>Magnoliopsida</taxon>
        <taxon>eudicotyledons</taxon>
        <taxon>Gunneridae</taxon>
        <taxon>Pentapetalae</taxon>
        <taxon>rosids</taxon>
        <taxon>malvids</taxon>
        <taxon>Sapindales</taxon>
        <taxon>Rutaceae</taxon>
        <taxon>Aurantioideae</taxon>
        <taxon>Citrus</taxon>
    </lineage>
</organism>
<evidence type="ECO:0000313" key="3">
    <source>
        <dbReference type="EMBL" id="GAY33065.1"/>
    </source>
</evidence>
<keyword evidence="1" id="KW-0677">Repeat</keyword>
<dbReference type="InterPro" id="IPR055414">
    <property type="entry name" value="LRR_R13L4/SHOC2-like"/>
</dbReference>
<dbReference type="AlphaFoldDB" id="A0A2H5N0F2"/>
<evidence type="ECO:0000313" key="4">
    <source>
        <dbReference type="Proteomes" id="UP000236630"/>
    </source>
</evidence>
<dbReference type="PANTHER" id="PTHR47186">
    <property type="entry name" value="LEUCINE-RICH REPEAT-CONTAINING PROTEIN 57"/>
    <property type="match status" value="1"/>
</dbReference>
<proteinExistence type="predicted"/>
<protein>
    <recommendedName>
        <fullName evidence="2">Disease resistance R13L4/SHOC-2-like LRR domain-containing protein</fullName>
    </recommendedName>
</protein>
<dbReference type="InterPro" id="IPR032675">
    <property type="entry name" value="LRR_dom_sf"/>
</dbReference>
<name>A0A2H5N0F2_CITUN</name>
<feature type="domain" description="Disease resistance R13L4/SHOC-2-like LRR" evidence="2">
    <location>
        <begin position="2"/>
        <end position="158"/>
    </location>
</feature>
<reference evidence="3 4" key="1">
    <citation type="journal article" date="2017" name="Front. Genet.">
        <title>Draft sequencing of the heterozygous diploid genome of Satsuma (Citrus unshiu Marc.) using a hybrid assembly approach.</title>
        <authorList>
            <person name="Shimizu T."/>
            <person name="Tanizawa Y."/>
            <person name="Mochizuki T."/>
            <person name="Nagasaki H."/>
            <person name="Yoshioka T."/>
            <person name="Toyoda A."/>
            <person name="Fujiyama A."/>
            <person name="Kaminuma E."/>
            <person name="Nakamura Y."/>
        </authorList>
    </citation>
    <scope>NUCLEOTIDE SEQUENCE [LARGE SCALE GENOMIC DNA]</scope>
    <source>
        <strain evidence="4">cv. Miyagawa wase</strain>
    </source>
</reference>
<keyword evidence="4" id="KW-1185">Reference proteome</keyword>
<gene>
    <name evidence="3" type="ORF">CUMW_274590</name>
</gene>
<sequence length="173" mass="19598">MTFQHQQVLSLEGYCIAHIPNSIKDLKLLRYINLSRTLIESLPESISSLFNLQFLLLRTCHRLQKLPSNMRNLLNLHHLDIGGSFITEMPSGMNRLKFLQTLSDFIVGRGIGSGLKDLKNLTFLCGKLCISRLENANDSWDAREASLCDKKGLEELSLGWGSPFHSKNEVLKK</sequence>
<evidence type="ECO:0000259" key="2">
    <source>
        <dbReference type="Pfam" id="PF23598"/>
    </source>
</evidence>
<dbReference type="Proteomes" id="UP000236630">
    <property type="component" value="Unassembled WGS sequence"/>
</dbReference>
<dbReference type="SUPFAM" id="SSF52058">
    <property type="entry name" value="L domain-like"/>
    <property type="match status" value="1"/>
</dbReference>
<accession>A0A2H5N0F2</accession>
<dbReference type="Gene3D" id="3.80.10.10">
    <property type="entry name" value="Ribonuclease Inhibitor"/>
    <property type="match status" value="1"/>
</dbReference>
<evidence type="ECO:0000256" key="1">
    <source>
        <dbReference type="ARBA" id="ARBA00022737"/>
    </source>
</evidence>
<dbReference type="Pfam" id="PF23598">
    <property type="entry name" value="LRR_14"/>
    <property type="match status" value="1"/>
</dbReference>